<sequence>MTRLKLADIADDKPVRVTLELPARLHRNLVAYAVAINGGNTEGAPPIERCIPPMLDRFISTDRQFVRGKRSG</sequence>
<dbReference type="InterPro" id="IPR018733">
    <property type="entry name" value="DUF2274"/>
</dbReference>
<proteinExistence type="predicted"/>
<gene>
    <name evidence="1" type="ORF">WG900_14520</name>
</gene>
<reference evidence="1 2" key="1">
    <citation type="submission" date="2024-03" db="EMBL/GenBank/DDBJ databases">
        <authorList>
            <person name="Jo J.-H."/>
        </authorList>
    </citation>
    <scope>NUCLEOTIDE SEQUENCE [LARGE SCALE GENOMIC DNA]</scope>
    <source>
        <strain evidence="1 2">AS3R-12</strain>
    </source>
</reference>
<dbReference type="Proteomes" id="UP001379235">
    <property type="component" value="Unassembled WGS sequence"/>
</dbReference>
<name>A0ABU8SAY3_9SPHN</name>
<comment type="caution">
    <text evidence="1">The sequence shown here is derived from an EMBL/GenBank/DDBJ whole genome shotgun (WGS) entry which is preliminary data.</text>
</comment>
<organism evidence="1 2">
    <name type="scientific">Novosphingobium aquae</name>
    <dbReference type="NCBI Taxonomy" id="3133435"/>
    <lineage>
        <taxon>Bacteria</taxon>
        <taxon>Pseudomonadati</taxon>
        <taxon>Pseudomonadota</taxon>
        <taxon>Alphaproteobacteria</taxon>
        <taxon>Sphingomonadales</taxon>
        <taxon>Sphingomonadaceae</taxon>
        <taxon>Novosphingobium</taxon>
    </lineage>
</organism>
<evidence type="ECO:0000313" key="2">
    <source>
        <dbReference type="Proteomes" id="UP001379235"/>
    </source>
</evidence>
<evidence type="ECO:0000313" key="1">
    <source>
        <dbReference type="EMBL" id="MEJ6011134.1"/>
    </source>
</evidence>
<protein>
    <submittedName>
        <fullName evidence="1">DUF2274 domain-containing protein</fullName>
    </submittedName>
</protein>
<dbReference type="Pfam" id="PF10038">
    <property type="entry name" value="DUF2274"/>
    <property type="match status" value="1"/>
</dbReference>
<dbReference type="EMBL" id="JBBHJY010000007">
    <property type="protein sequence ID" value="MEJ6011134.1"/>
    <property type="molecule type" value="Genomic_DNA"/>
</dbReference>
<dbReference type="RefSeq" id="WP_339968026.1">
    <property type="nucleotide sequence ID" value="NZ_JBBHJY010000007.1"/>
</dbReference>
<keyword evidence="2" id="KW-1185">Reference proteome</keyword>
<accession>A0ABU8SAY3</accession>